<protein>
    <submittedName>
        <fullName evidence="1">Uncharacterized protein</fullName>
    </submittedName>
</protein>
<accession>A0A5J4T3P8</accession>
<proteinExistence type="predicted"/>
<evidence type="ECO:0000313" key="2">
    <source>
        <dbReference type="Proteomes" id="UP000324800"/>
    </source>
</evidence>
<dbReference type="Proteomes" id="UP000324800">
    <property type="component" value="Unassembled WGS sequence"/>
</dbReference>
<comment type="caution">
    <text evidence="1">The sequence shown here is derived from an EMBL/GenBank/DDBJ whole genome shotgun (WGS) entry which is preliminary data.</text>
</comment>
<evidence type="ECO:0000313" key="1">
    <source>
        <dbReference type="EMBL" id="KAA6352738.1"/>
    </source>
</evidence>
<feature type="non-terminal residue" evidence="1">
    <location>
        <position position="92"/>
    </location>
</feature>
<dbReference type="EMBL" id="SNRW01039394">
    <property type="protein sequence ID" value="KAA6352738.1"/>
    <property type="molecule type" value="Genomic_DNA"/>
</dbReference>
<reference evidence="1 2" key="1">
    <citation type="submission" date="2019-03" db="EMBL/GenBank/DDBJ databases">
        <title>Single cell metagenomics reveals metabolic interactions within the superorganism composed of flagellate Streblomastix strix and complex community of Bacteroidetes bacteria on its surface.</title>
        <authorList>
            <person name="Treitli S.C."/>
            <person name="Kolisko M."/>
            <person name="Husnik F."/>
            <person name="Keeling P."/>
            <person name="Hampl V."/>
        </authorList>
    </citation>
    <scope>NUCLEOTIDE SEQUENCE [LARGE SCALE GENOMIC DNA]</scope>
    <source>
        <strain evidence="1">ST1C</strain>
    </source>
</reference>
<dbReference type="AlphaFoldDB" id="A0A5J4T3P8"/>
<organism evidence="1 2">
    <name type="scientific">Streblomastix strix</name>
    <dbReference type="NCBI Taxonomy" id="222440"/>
    <lineage>
        <taxon>Eukaryota</taxon>
        <taxon>Metamonada</taxon>
        <taxon>Preaxostyla</taxon>
        <taxon>Oxymonadida</taxon>
        <taxon>Streblomastigidae</taxon>
        <taxon>Streblomastix</taxon>
    </lineage>
</organism>
<name>A0A5J4T3P8_9EUKA</name>
<sequence length="92" mass="10511">MLVSSLVTKLQLQEDSDIAQGKSKDNIYVTTEEMNTWIDDQENVAKLSIGDNLYFVDKEVMDYWRDRTDFKVLETEVSDMNNVVTILNAATG</sequence>
<gene>
    <name evidence="1" type="ORF">EZS28_051735</name>
</gene>